<evidence type="ECO:0000256" key="2">
    <source>
        <dbReference type="ARBA" id="ARBA00022722"/>
    </source>
</evidence>
<dbReference type="InterPro" id="IPR008766">
    <property type="entry name" value="Replication_gene_A-like"/>
</dbReference>
<dbReference type="EMBL" id="FPIB01000023">
    <property type="protein sequence ID" value="SFV90760.1"/>
    <property type="molecule type" value="Genomic_DNA"/>
</dbReference>
<dbReference type="Pfam" id="PF05840">
    <property type="entry name" value="Phage_GPA"/>
    <property type="match status" value="1"/>
</dbReference>
<dbReference type="GO" id="GO:0006260">
    <property type="term" value="P:DNA replication"/>
    <property type="evidence" value="ECO:0007669"/>
    <property type="project" value="UniProtKB-KW"/>
</dbReference>
<evidence type="ECO:0000256" key="4">
    <source>
        <dbReference type="ARBA" id="ARBA00022801"/>
    </source>
</evidence>
<keyword evidence="2" id="KW-0540">Nuclease</keyword>
<reference evidence="6" key="1">
    <citation type="submission" date="2016-10" db="EMBL/GenBank/DDBJ databases">
        <authorList>
            <person name="de Groot N.N."/>
        </authorList>
    </citation>
    <scope>NUCLEOTIDE SEQUENCE</scope>
</reference>
<keyword evidence="1" id="KW-0235">DNA replication</keyword>
<evidence type="ECO:0000256" key="3">
    <source>
        <dbReference type="ARBA" id="ARBA00022759"/>
    </source>
</evidence>
<protein>
    <recommendedName>
        <fullName evidence="5">Replication gene A protein-like domain-containing protein</fullName>
    </recommendedName>
</protein>
<evidence type="ECO:0000256" key="1">
    <source>
        <dbReference type="ARBA" id="ARBA00022705"/>
    </source>
</evidence>
<gene>
    <name evidence="6" type="ORF">MNB_SV-4-3</name>
</gene>
<keyword evidence="3" id="KW-0255">Endonuclease</keyword>
<organism evidence="6">
    <name type="scientific">hydrothermal vent metagenome</name>
    <dbReference type="NCBI Taxonomy" id="652676"/>
    <lineage>
        <taxon>unclassified sequences</taxon>
        <taxon>metagenomes</taxon>
        <taxon>ecological metagenomes</taxon>
    </lineage>
</organism>
<proteinExistence type="predicted"/>
<dbReference type="GO" id="GO:0004519">
    <property type="term" value="F:endonuclease activity"/>
    <property type="evidence" value="ECO:0007669"/>
    <property type="project" value="UniProtKB-KW"/>
</dbReference>
<name>A0A1W1EA17_9ZZZZ</name>
<evidence type="ECO:0000313" key="6">
    <source>
        <dbReference type="EMBL" id="SFV90760.1"/>
    </source>
</evidence>
<evidence type="ECO:0000259" key="5">
    <source>
        <dbReference type="Pfam" id="PF05840"/>
    </source>
</evidence>
<dbReference type="AlphaFoldDB" id="A0A1W1EA17"/>
<keyword evidence="4" id="KW-0378">Hydrolase</keyword>
<accession>A0A1W1EA17</accession>
<feature type="domain" description="Replication gene A protein-like" evidence="5">
    <location>
        <begin position="152"/>
        <end position="281"/>
    </location>
</feature>
<dbReference type="GO" id="GO:0016787">
    <property type="term" value="F:hydrolase activity"/>
    <property type="evidence" value="ECO:0007669"/>
    <property type="project" value="UniProtKB-KW"/>
</dbReference>
<sequence>MYGLTKKNRSEVLDKIEKQKDFLYSHYIEFNGEKVQLASFFKNTFINADRYIAELQNRVWSLVEFAQERDLVNVFITLTLPSEYHRKKTLRNGKLIRNPKFAHQDIRLFDIFTKKRASFYNQLVFKYYKTVGRVRWTGKTKEVSLNPIDYMPPAASKKLTDMWTSIRKDRAWKDLSSSDRVYFRVTEPHKDGTPHLHISAFVPKHAVARLVQAIHRLYPAPLADISTSYIPDNYKLYPKVYKRDGRWHDAYKLDPNSKSYIKVHIDNAVSYLMKYIYKTLDDLREGKGITEITMWYIYHGICRFYTSRTLISLNVYRPLAGRFNYTLLELTQQYKDDMVTVWLDLETKQPKIIQYQDAIMWQKKEFELKQYDRDDCKPQEKPIKLRTIDVEIDGEEFYMYRSGSKLYPKTSQTEDFTNQDEYIPPVTRMKMVQLWNYYHSLDPNDPTLNLKHFGLVQNTMIERGLLEGEIVPLDEYNTDIYYDEEVAI</sequence>